<comment type="caution">
    <text evidence="19">The sequence shown here is derived from an EMBL/GenBank/DDBJ whole genome shotgun (WGS) entry which is preliminary data.</text>
</comment>
<evidence type="ECO:0000256" key="10">
    <source>
        <dbReference type="ARBA" id="ARBA00022842"/>
    </source>
</evidence>
<dbReference type="InterPro" id="IPR023298">
    <property type="entry name" value="ATPase_P-typ_TM_dom_sf"/>
</dbReference>
<dbReference type="SFLD" id="SFLDS00003">
    <property type="entry name" value="Haloacid_Dehalogenase"/>
    <property type="match status" value="1"/>
</dbReference>
<name>A0ABP1FMU9_9CHLO</name>
<dbReference type="InterPro" id="IPR018303">
    <property type="entry name" value="ATPase_P-typ_P_site"/>
</dbReference>
<feature type="transmembrane region" description="Helical" evidence="16">
    <location>
        <begin position="280"/>
        <end position="304"/>
    </location>
</feature>
<evidence type="ECO:0000256" key="1">
    <source>
        <dbReference type="ARBA" id="ARBA00004127"/>
    </source>
</evidence>
<evidence type="ECO:0000256" key="7">
    <source>
        <dbReference type="ARBA" id="ARBA00022741"/>
    </source>
</evidence>
<dbReference type="InterPro" id="IPR006068">
    <property type="entry name" value="ATPase_P-typ_cation-transptr_C"/>
</dbReference>
<dbReference type="NCBIfam" id="TIGR01517">
    <property type="entry name" value="ATPase-IIB_Ca"/>
    <property type="match status" value="1"/>
</dbReference>
<keyword evidence="9 16" id="KW-0067">ATP-binding</keyword>
<evidence type="ECO:0000256" key="12">
    <source>
        <dbReference type="ARBA" id="ARBA00022989"/>
    </source>
</evidence>
<keyword evidence="13 16" id="KW-0406">Ion transport</keyword>
<keyword evidence="6" id="KW-0479">Metal-binding</keyword>
<protein>
    <recommendedName>
        <fullName evidence="16">Calcium-transporting ATPase</fullName>
        <ecNumber evidence="16">7.2.2.10</ecNumber>
    </recommendedName>
</protein>
<proteinExistence type="inferred from homology"/>
<feature type="transmembrane region" description="Helical" evidence="16">
    <location>
        <begin position="1029"/>
        <end position="1052"/>
    </location>
</feature>
<dbReference type="PRINTS" id="PR00120">
    <property type="entry name" value="HATPASE"/>
</dbReference>
<keyword evidence="3 16" id="KW-0813">Transport</keyword>
<dbReference type="PANTHER" id="PTHR24093">
    <property type="entry name" value="CATION TRANSPORTING ATPASE"/>
    <property type="match status" value="1"/>
</dbReference>
<dbReference type="InterPro" id="IPR059000">
    <property type="entry name" value="ATPase_P-type_domA"/>
</dbReference>
<keyword evidence="4 16" id="KW-0109">Calcium transport</keyword>
<comment type="function">
    <text evidence="16">Catalyzes the hydrolysis of ATP coupled with the transport of calcium.</text>
</comment>
<dbReference type="SUPFAM" id="SSF81665">
    <property type="entry name" value="Calcium ATPase, transmembrane domain M"/>
    <property type="match status" value="1"/>
</dbReference>
<dbReference type="Pfam" id="PF00689">
    <property type="entry name" value="Cation_ATPase_C"/>
    <property type="match status" value="2"/>
</dbReference>
<reference evidence="19 20" key="1">
    <citation type="submission" date="2024-06" db="EMBL/GenBank/DDBJ databases">
        <authorList>
            <person name="Kraege A."/>
            <person name="Thomma B."/>
        </authorList>
    </citation>
    <scope>NUCLEOTIDE SEQUENCE [LARGE SCALE GENOMIC DNA]</scope>
</reference>
<feature type="domain" description="Cation-transporting P-type ATPase N-terminal" evidence="18">
    <location>
        <begin position="43"/>
        <end position="120"/>
    </location>
</feature>
<dbReference type="PRINTS" id="PR00119">
    <property type="entry name" value="CATATPASE"/>
</dbReference>
<evidence type="ECO:0000256" key="5">
    <source>
        <dbReference type="ARBA" id="ARBA00022692"/>
    </source>
</evidence>
<comment type="similarity">
    <text evidence="2 16">Belongs to the cation transport ATPase (P-type) (TC 3.A.3) family. Type IIB subfamily.</text>
</comment>
<keyword evidence="12 16" id="KW-1133">Transmembrane helix</keyword>
<keyword evidence="10" id="KW-0460">Magnesium</keyword>
<evidence type="ECO:0000256" key="17">
    <source>
        <dbReference type="SAM" id="MobiDB-lite"/>
    </source>
</evidence>
<evidence type="ECO:0000256" key="13">
    <source>
        <dbReference type="ARBA" id="ARBA00023065"/>
    </source>
</evidence>
<keyword evidence="20" id="KW-1185">Reference proteome</keyword>
<organism evidence="19 20">
    <name type="scientific">Coccomyxa viridis</name>
    <dbReference type="NCBI Taxonomy" id="1274662"/>
    <lineage>
        <taxon>Eukaryota</taxon>
        <taxon>Viridiplantae</taxon>
        <taxon>Chlorophyta</taxon>
        <taxon>core chlorophytes</taxon>
        <taxon>Trebouxiophyceae</taxon>
        <taxon>Trebouxiophyceae incertae sedis</taxon>
        <taxon>Coccomyxaceae</taxon>
        <taxon>Coccomyxa</taxon>
    </lineage>
</organism>
<evidence type="ECO:0000256" key="11">
    <source>
        <dbReference type="ARBA" id="ARBA00022967"/>
    </source>
</evidence>
<feature type="transmembrane region" description="Helical" evidence="16">
    <location>
        <begin position="135"/>
        <end position="153"/>
    </location>
</feature>
<dbReference type="CDD" id="cd02081">
    <property type="entry name" value="P-type_ATPase_Ca_PMCA-like"/>
    <property type="match status" value="1"/>
</dbReference>
<evidence type="ECO:0000256" key="4">
    <source>
        <dbReference type="ARBA" id="ARBA00022568"/>
    </source>
</evidence>
<dbReference type="EC" id="7.2.2.10" evidence="16"/>
<evidence type="ECO:0000256" key="6">
    <source>
        <dbReference type="ARBA" id="ARBA00022723"/>
    </source>
</evidence>
<dbReference type="InterPro" id="IPR001757">
    <property type="entry name" value="P_typ_ATPase"/>
</dbReference>
<dbReference type="InterPro" id="IPR023214">
    <property type="entry name" value="HAD_sf"/>
</dbReference>
<comment type="catalytic activity">
    <reaction evidence="15 16">
        <text>Ca(2+)(in) + ATP + H2O = Ca(2+)(out) + ADP + phosphate + H(+)</text>
        <dbReference type="Rhea" id="RHEA:18105"/>
        <dbReference type="ChEBI" id="CHEBI:15377"/>
        <dbReference type="ChEBI" id="CHEBI:15378"/>
        <dbReference type="ChEBI" id="CHEBI:29108"/>
        <dbReference type="ChEBI" id="CHEBI:30616"/>
        <dbReference type="ChEBI" id="CHEBI:43474"/>
        <dbReference type="ChEBI" id="CHEBI:456216"/>
        <dbReference type="EC" id="7.2.2.10"/>
    </reaction>
</comment>
<dbReference type="SUPFAM" id="SSF56784">
    <property type="entry name" value="HAD-like"/>
    <property type="match status" value="1"/>
</dbReference>
<accession>A0ABP1FMU9</accession>
<dbReference type="Gene3D" id="1.20.1110.10">
    <property type="entry name" value="Calcium-transporting ATPase, transmembrane domain"/>
    <property type="match status" value="2"/>
</dbReference>
<dbReference type="PROSITE" id="PS00154">
    <property type="entry name" value="ATPASE_E1_E2"/>
    <property type="match status" value="1"/>
</dbReference>
<evidence type="ECO:0000256" key="16">
    <source>
        <dbReference type="RuleBase" id="RU361146"/>
    </source>
</evidence>
<dbReference type="EMBL" id="CAXHTA020000005">
    <property type="protein sequence ID" value="CAL5221298.1"/>
    <property type="molecule type" value="Genomic_DNA"/>
</dbReference>
<comment type="caution">
    <text evidence="16">Lacks conserved residue(s) required for the propagation of feature annotation.</text>
</comment>
<evidence type="ECO:0000256" key="14">
    <source>
        <dbReference type="ARBA" id="ARBA00023136"/>
    </source>
</evidence>
<keyword evidence="7 16" id="KW-0547">Nucleotide-binding</keyword>
<dbReference type="Gene3D" id="2.70.150.10">
    <property type="entry name" value="Calcium-transporting ATPase, cytoplasmic transduction domain A"/>
    <property type="match status" value="1"/>
</dbReference>
<dbReference type="SMART" id="SM00831">
    <property type="entry name" value="Cation_ATPase_N"/>
    <property type="match status" value="1"/>
</dbReference>
<dbReference type="Pfam" id="PF00690">
    <property type="entry name" value="Cation_ATPase_N"/>
    <property type="match status" value="1"/>
</dbReference>
<sequence length="1175" mass="127006">MAPSKRGKKGPPEAAEFPKDTYAVLPDELSQLNENKDAAKLEELGGVEGLAKALHTSTDDGLDDSAAGDLSVARRQELYGANVFASVPTQSFWAILWDALSDKVLIVLMVAATISTVIGAALPSERAQNGWTEGVAIWVAVIIVSLVASGNDYQKERQFKKINSQKDSIEVAMVRSGKQTVVKNTDVIVGDVLLLNTGDKVIADGLLIESFGLVIDEASLTGESDPMHKGPKDVWCRSGTQVTEGSGRMLVVAVGVHSEWGRTMALVATEAQPTPLQDALTVLATAIGKIGLTVGVVCFVVLFVRWLVQNHGFNKEEPNKILDFFIFGVTIIVVAVPEGLPLAVTISLAYSMKQMMKDNNFVRVLAACETMGGATAICSDKTGTLTENRMTVVAGWFAGQFHPTPPPIEDLPKELQTAIELNSAMNSKAFLIQHEANAVEFMGNRTECALLMLLRGWGLRYEDIRSAHKGSIFQVYNFSSERKMASVLLRHGDGLRLYNKGAAEIVLRRCISVMDDEGNVVPLSEDMRAKLEETVTTMASTGLRTLCLTQRDMDEGMAGGNEEFWENPPDEQLTLCCIVGIKDPVRKEVPDAVATCQRAGITVRMVTGDNIHTAKHIARECGILTEGGRAIEGPTFRSMPEEDLIPMLPQLQVLARSSPQDKFTLVQLLKKRGEIVAVTGDGTNDAPALKESDVGLAMGIAGTEVAKEAADIVILDDNFSSIVKSVLWGRSVFGNIRKFLQFQLTVNLVALVLAFIAAITSGETPLNVLQLLWVNLIMDALGALALATEPPTPELLLEKPHGRNEALISPAMWKHIFCQGVYQLFWLFLIVYGATKYVGPYQLPNCCVSYSNIQGHGMNLPTVNPANSAGSPLYTPTAPSPPGYTPTGARCNAGPCINTCCTLGPDGFCLDNLLAQGGHYAPDEAPLCQITEGSVSAPLTCTCTRAKSMASNFCKADPGNPNSCGRYNEFNALDGQGQTQQQADYNDDLTKSNSVVFNTFIFMQLFNQINARKINDEINVFSGIIHSHLFIYIWILEAGLQVVIMCVPQIGQFFKVRPQNWQEWLFALAVGFGSIIVAILTKLLSRLVGLILSMLLRTPPGQASKAKIDHTAATLRRARWCPCLKPKALPPYSHPSSGVPPAASHPDLPPPAPQGGVPGHDSHPKEQPLGSADNV</sequence>
<dbReference type="Proteomes" id="UP001497392">
    <property type="component" value="Unassembled WGS sequence"/>
</dbReference>
<dbReference type="InterPro" id="IPR023299">
    <property type="entry name" value="ATPase_P-typ_cyto_dom_N"/>
</dbReference>
<dbReference type="SFLD" id="SFLDG00002">
    <property type="entry name" value="C1.7:_P-type_atpase_like"/>
    <property type="match status" value="1"/>
</dbReference>
<evidence type="ECO:0000259" key="18">
    <source>
        <dbReference type="SMART" id="SM00831"/>
    </source>
</evidence>
<dbReference type="Gene3D" id="3.40.50.1000">
    <property type="entry name" value="HAD superfamily/HAD-like"/>
    <property type="match status" value="1"/>
</dbReference>
<evidence type="ECO:0000256" key="2">
    <source>
        <dbReference type="ARBA" id="ARBA00006124"/>
    </source>
</evidence>
<comment type="subcellular location">
    <subcellularLocation>
        <location evidence="1">Endomembrane system</location>
        <topology evidence="1">Multi-pass membrane protein</topology>
    </subcellularLocation>
    <subcellularLocation>
        <location evidence="16">Membrane</location>
        <topology evidence="16">Multi-pass membrane protein</topology>
    </subcellularLocation>
</comment>
<dbReference type="InterPro" id="IPR036412">
    <property type="entry name" value="HAD-like_sf"/>
</dbReference>
<dbReference type="Pfam" id="PF13246">
    <property type="entry name" value="Cation_ATPase"/>
    <property type="match status" value="1"/>
</dbReference>
<evidence type="ECO:0000256" key="9">
    <source>
        <dbReference type="ARBA" id="ARBA00022840"/>
    </source>
</evidence>
<dbReference type="Gene3D" id="3.40.1110.10">
    <property type="entry name" value="Calcium-transporting ATPase, cytoplasmic domain N"/>
    <property type="match status" value="1"/>
</dbReference>
<feature type="transmembrane region" description="Helical" evidence="16">
    <location>
        <begin position="744"/>
        <end position="762"/>
    </location>
</feature>
<keyword evidence="8 16" id="KW-0106">Calcium</keyword>
<dbReference type="Pfam" id="PF00122">
    <property type="entry name" value="E1-E2_ATPase"/>
    <property type="match status" value="1"/>
</dbReference>
<evidence type="ECO:0000256" key="8">
    <source>
        <dbReference type="ARBA" id="ARBA00022837"/>
    </source>
</evidence>
<keyword evidence="14 16" id="KW-0472">Membrane</keyword>
<feature type="transmembrane region" description="Helical" evidence="16">
    <location>
        <begin position="324"/>
        <end position="350"/>
    </location>
</feature>
<dbReference type="InterPro" id="IPR008250">
    <property type="entry name" value="ATPase_P-typ_transduc_dom_A_sf"/>
</dbReference>
<dbReference type="SUPFAM" id="SSF81660">
    <property type="entry name" value="Metal cation-transporting ATPase, ATP-binding domain N"/>
    <property type="match status" value="1"/>
</dbReference>
<evidence type="ECO:0000256" key="3">
    <source>
        <dbReference type="ARBA" id="ARBA00022448"/>
    </source>
</evidence>
<keyword evidence="11" id="KW-1278">Translocase</keyword>
<dbReference type="SFLD" id="SFLDF00027">
    <property type="entry name" value="p-type_atpase"/>
    <property type="match status" value="1"/>
</dbReference>
<feature type="transmembrane region" description="Helical" evidence="16">
    <location>
        <begin position="1064"/>
        <end position="1084"/>
    </location>
</feature>
<evidence type="ECO:0000313" key="19">
    <source>
        <dbReference type="EMBL" id="CAL5221298.1"/>
    </source>
</evidence>
<dbReference type="PANTHER" id="PTHR24093:SF369">
    <property type="entry name" value="CALCIUM-TRANSPORTING ATPASE"/>
    <property type="match status" value="1"/>
</dbReference>
<keyword evidence="5 16" id="KW-0812">Transmembrane</keyword>
<dbReference type="SUPFAM" id="SSF81653">
    <property type="entry name" value="Calcium ATPase, transduction domain A"/>
    <property type="match status" value="1"/>
</dbReference>
<feature type="transmembrane region" description="Helical" evidence="16">
    <location>
        <begin position="104"/>
        <end position="123"/>
    </location>
</feature>
<gene>
    <name evidence="19" type="primary">g3465</name>
    <name evidence="19" type="ORF">VP750_LOCUS2957</name>
</gene>
<dbReference type="InterPro" id="IPR004014">
    <property type="entry name" value="ATPase_P-typ_cation-transptr_N"/>
</dbReference>
<feature type="region of interest" description="Disordered" evidence="17">
    <location>
        <begin position="1132"/>
        <end position="1175"/>
    </location>
</feature>
<dbReference type="NCBIfam" id="TIGR01494">
    <property type="entry name" value="ATPase_P-type"/>
    <property type="match status" value="2"/>
</dbReference>
<dbReference type="Pfam" id="PF08282">
    <property type="entry name" value="Hydrolase_3"/>
    <property type="match status" value="1"/>
</dbReference>
<evidence type="ECO:0000256" key="15">
    <source>
        <dbReference type="ARBA" id="ARBA00048694"/>
    </source>
</evidence>
<dbReference type="InterPro" id="IPR006408">
    <property type="entry name" value="P-type_ATPase_IIB"/>
</dbReference>
<evidence type="ECO:0000313" key="20">
    <source>
        <dbReference type="Proteomes" id="UP001497392"/>
    </source>
</evidence>
<dbReference type="InterPro" id="IPR044492">
    <property type="entry name" value="P_typ_ATPase_HD_dom"/>
</dbReference>